<accession>A0A8H3J615</accession>
<dbReference type="Proteomes" id="UP000664203">
    <property type="component" value="Unassembled WGS sequence"/>
</dbReference>
<dbReference type="InterPro" id="IPR017853">
    <property type="entry name" value="GH"/>
</dbReference>
<reference evidence="2" key="1">
    <citation type="submission" date="2021-03" db="EMBL/GenBank/DDBJ databases">
        <authorList>
            <person name="Tagirdzhanova G."/>
        </authorList>
    </citation>
    <scope>NUCLEOTIDE SEQUENCE</scope>
</reference>
<evidence type="ECO:0000313" key="2">
    <source>
        <dbReference type="EMBL" id="CAF9941322.1"/>
    </source>
</evidence>
<evidence type="ECO:0000259" key="1">
    <source>
        <dbReference type="Pfam" id="PF11790"/>
    </source>
</evidence>
<comment type="caution">
    <text evidence="2">The sequence shown here is derived from an EMBL/GenBank/DDBJ whole genome shotgun (WGS) entry which is preliminary data.</text>
</comment>
<evidence type="ECO:0000313" key="3">
    <source>
        <dbReference type="Proteomes" id="UP000664203"/>
    </source>
</evidence>
<name>A0A8H3J615_9LECA</name>
<proteinExistence type="predicted"/>
<dbReference type="AlphaFoldDB" id="A0A8H3J615"/>
<dbReference type="OrthoDB" id="43654at2759"/>
<dbReference type="GO" id="GO:0009277">
    <property type="term" value="C:fungal-type cell wall"/>
    <property type="evidence" value="ECO:0007669"/>
    <property type="project" value="TreeGrafter"/>
</dbReference>
<dbReference type="EMBL" id="CAJPDR010000649">
    <property type="protein sequence ID" value="CAF9941322.1"/>
    <property type="molecule type" value="Genomic_DNA"/>
</dbReference>
<feature type="domain" description="Asl1-like glycosyl hydrolase catalytic" evidence="1">
    <location>
        <begin position="27"/>
        <end position="234"/>
    </location>
</feature>
<dbReference type="Gene3D" id="3.20.20.80">
    <property type="entry name" value="Glycosidases"/>
    <property type="match status" value="1"/>
</dbReference>
<dbReference type="PANTHER" id="PTHR34154:SF3">
    <property type="entry name" value="ALKALI-SENSITIVE LINKAGE PROTEIN 1"/>
    <property type="match status" value="1"/>
</dbReference>
<organism evidence="2 3">
    <name type="scientific">Alectoria fallacina</name>
    <dbReference type="NCBI Taxonomy" id="1903189"/>
    <lineage>
        <taxon>Eukaryota</taxon>
        <taxon>Fungi</taxon>
        <taxon>Dikarya</taxon>
        <taxon>Ascomycota</taxon>
        <taxon>Pezizomycotina</taxon>
        <taxon>Lecanoromycetes</taxon>
        <taxon>OSLEUM clade</taxon>
        <taxon>Lecanoromycetidae</taxon>
        <taxon>Lecanorales</taxon>
        <taxon>Lecanorineae</taxon>
        <taxon>Parmeliaceae</taxon>
        <taxon>Alectoria</taxon>
    </lineage>
</organism>
<dbReference type="InterPro" id="IPR024655">
    <property type="entry name" value="Asl1_glyco_hydro_catalytic"/>
</dbReference>
<dbReference type="SUPFAM" id="SSF51445">
    <property type="entry name" value="(Trans)glycosidases"/>
    <property type="match status" value="1"/>
</dbReference>
<protein>
    <recommendedName>
        <fullName evidence="1">Asl1-like glycosyl hydrolase catalytic domain-containing protein</fullName>
    </recommendedName>
</protein>
<dbReference type="GO" id="GO:0071966">
    <property type="term" value="P:fungal-type cell wall polysaccharide metabolic process"/>
    <property type="evidence" value="ECO:0007669"/>
    <property type="project" value="TreeGrafter"/>
</dbReference>
<dbReference type="InterPro" id="IPR053183">
    <property type="entry name" value="ASL1"/>
</dbReference>
<dbReference type="Pfam" id="PF11790">
    <property type="entry name" value="Glyco_hydro_cc"/>
    <property type="match status" value="1"/>
</dbReference>
<dbReference type="PANTHER" id="PTHR34154">
    <property type="entry name" value="ALKALI-SENSITIVE LINKAGE PROTEIN 1"/>
    <property type="match status" value="1"/>
</dbReference>
<gene>
    <name evidence="2" type="ORF">ALECFALPRED_009064</name>
</gene>
<sequence>MTQKRCLLWDYTNTNNCPGQMDQVNFNGPMHSISNWNAWTPPELKGRAPFRPMIHDAGKLSGNDWAIIQRTQNSIIHFFNEPERNGISTQQAADAWNSQVVALRNQGNKLVSPSCASDDAGHAWIADFMSKVASNPPDYLGMHYYGTDGNAAIQEIQNMHNLYPNQPIIVSEIASTGQDQPSVVGFTVQVVNWMDSTDYVFEYGFFGCMEQLADNFVSPAAQLMNSDGSFTDLMSKLMWDQPMHT</sequence>
<keyword evidence="3" id="KW-1185">Reference proteome</keyword>